<proteinExistence type="predicted"/>
<accession>A0A2G5U6T1</accession>
<sequence length="341" mass="39665">MSSDVKNITEKTAKSSIDPIYDTNWCDMPAEIKSVCIGKMKFKERLSLRCTAKAERSLVHIQKIEFDDGRFWGYNKKLLVKLYSDDKRDFLKEVDKNYAFELLNYIKNVGVFKNLFFYVGNSFADYKQFTSDCGLFTAKKIEFELCNFEEVVAVLRKMENGVESIKMNYCRIVSDELAGILKISHVQNASYWHIKDYNKTDSLHMVAQMWTDENSKVGSNLQVSSLGDGSFGEFLEHFDDHIVSKSEKRVRIRTNNPDCHILLERGLDEIVQIDDSPQFFRLQVISAEMLESEYDDDCREWICKMNPYIYDSDDSSEQSDDVSDFEDNDDILHVYDSDDND</sequence>
<evidence type="ECO:0008006" key="3">
    <source>
        <dbReference type="Google" id="ProtNLM"/>
    </source>
</evidence>
<gene>
    <name evidence="1" type="primary">Cnig_chr_IV.g14665</name>
    <name evidence="1" type="ORF">B9Z55_014665</name>
</gene>
<name>A0A2G5U6T1_9PELO</name>
<comment type="caution">
    <text evidence="1">The sequence shown here is derived from an EMBL/GenBank/DDBJ whole genome shotgun (WGS) entry which is preliminary data.</text>
</comment>
<evidence type="ECO:0000313" key="2">
    <source>
        <dbReference type="Proteomes" id="UP000230233"/>
    </source>
</evidence>
<organism evidence="1 2">
    <name type="scientific">Caenorhabditis nigoni</name>
    <dbReference type="NCBI Taxonomy" id="1611254"/>
    <lineage>
        <taxon>Eukaryota</taxon>
        <taxon>Metazoa</taxon>
        <taxon>Ecdysozoa</taxon>
        <taxon>Nematoda</taxon>
        <taxon>Chromadorea</taxon>
        <taxon>Rhabditida</taxon>
        <taxon>Rhabditina</taxon>
        <taxon>Rhabditomorpha</taxon>
        <taxon>Rhabditoidea</taxon>
        <taxon>Rhabditidae</taxon>
        <taxon>Peloderinae</taxon>
        <taxon>Caenorhabditis</taxon>
    </lineage>
</organism>
<reference evidence="2" key="1">
    <citation type="submission" date="2017-10" db="EMBL/GenBank/DDBJ databases">
        <title>Rapid genome shrinkage in a self-fertile nematode reveals novel sperm competition proteins.</title>
        <authorList>
            <person name="Yin D."/>
            <person name="Schwarz E.M."/>
            <person name="Thomas C.G."/>
            <person name="Felde R.L."/>
            <person name="Korf I.F."/>
            <person name="Cutter A.D."/>
            <person name="Schartner C.M."/>
            <person name="Ralston E.J."/>
            <person name="Meyer B.J."/>
            <person name="Haag E.S."/>
        </authorList>
    </citation>
    <scope>NUCLEOTIDE SEQUENCE [LARGE SCALE GENOMIC DNA]</scope>
    <source>
        <strain evidence="2">JU1422</strain>
    </source>
</reference>
<protein>
    <recommendedName>
        <fullName evidence="3">F-box domain-containing protein</fullName>
    </recommendedName>
</protein>
<dbReference type="InterPro" id="IPR042317">
    <property type="entry name" value="She-1-like"/>
</dbReference>
<dbReference type="EMBL" id="PDUG01000004">
    <property type="protein sequence ID" value="PIC35245.1"/>
    <property type="molecule type" value="Genomic_DNA"/>
</dbReference>
<evidence type="ECO:0000313" key="1">
    <source>
        <dbReference type="EMBL" id="PIC35245.1"/>
    </source>
</evidence>
<dbReference type="PANTHER" id="PTHR31006:SF3">
    <property type="entry name" value="F-BOX DOMAIN-CONTAINING PROTEIN-RELATED"/>
    <property type="match status" value="1"/>
</dbReference>
<dbReference type="Proteomes" id="UP000230233">
    <property type="component" value="Chromosome IV"/>
</dbReference>
<dbReference type="AlphaFoldDB" id="A0A2G5U6T1"/>
<dbReference type="PANTHER" id="PTHR31006">
    <property type="entry name" value="F-BOX DOMAIN-CONTAINING PROTEIN-RELATED-RELATED"/>
    <property type="match status" value="1"/>
</dbReference>
<keyword evidence="2" id="KW-1185">Reference proteome</keyword>